<evidence type="ECO:0000256" key="1">
    <source>
        <dbReference type="ARBA" id="ARBA00002523"/>
    </source>
</evidence>
<evidence type="ECO:0000256" key="8">
    <source>
        <dbReference type="ARBA" id="ARBA00023288"/>
    </source>
</evidence>
<sequence>MTLSNPEWQQIFNGNNGKVDLAKAIPTALKHDQVWQKHCEHWKKVAKAVETNRHKNFEEESGIKAYTGEKKNQLRTELAPYLAKASKHKRPFTGSKARKTENRCTNSFNDNTRSCFRRSQDKGYSQLHSLKDFFKHGNLAPGRQLHGKRLYGQGDQVAATFLCVCAMTSDELAAACVNRQSALGNWNGQDDEAEAKLKEILQHCPTTTDVHDVETTIVSTINDLKAELYFGNTDGHLGAYMQNSCNGSNSVGIWVTYTSLTKTDSSAFDKTAWIEKLSSLTGALKSNR</sequence>
<accession>A0A1J0R945</accession>
<dbReference type="InterPro" id="IPR025932">
    <property type="entry name" value="Trypano_VSG_B_N_dom"/>
</dbReference>
<keyword evidence="8" id="KW-0449">Lipoprotein</keyword>
<comment type="function">
    <text evidence="1">VSG forms a coat on the surface of the parasite. The trypanosome evades the immune response of the host by expressing a series of antigenically distinct VSGs from an estimated 1000 VSG genes.</text>
</comment>
<dbReference type="GO" id="GO:0098552">
    <property type="term" value="C:side of membrane"/>
    <property type="evidence" value="ECO:0007669"/>
    <property type="project" value="UniProtKB-KW"/>
</dbReference>
<keyword evidence="6" id="KW-0472">Membrane</keyword>
<keyword evidence="7" id="KW-0325">Glycoprotein</keyword>
<evidence type="ECO:0000313" key="10">
    <source>
        <dbReference type="EMBL" id="APD74328.1"/>
    </source>
</evidence>
<evidence type="ECO:0000256" key="4">
    <source>
        <dbReference type="ARBA" id="ARBA00022622"/>
    </source>
</evidence>
<dbReference type="GO" id="GO:0005886">
    <property type="term" value="C:plasma membrane"/>
    <property type="evidence" value="ECO:0007669"/>
    <property type="project" value="UniProtKB-SubCell"/>
</dbReference>
<dbReference type="EMBL" id="KX700372">
    <property type="protein sequence ID" value="APD74328.1"/>
    <property type="molecule type" value="Genomic_DNA"/>
</dbReference>
<keyword evidence="5" id="KW-0732">Signal</keyword>
<dbReference type="Pfam" id="PF13206">
    <property type="entry name" value="VSG_B"/>
    <property type="match status" value="1"/>
</dbReference>
<keyword evidence="4" id="KW-0336">GPI-anchor</keyword>
<evidence type="ECO:0000259" key="9">
    <source>
        <dbReference type="Pfam" id="PF13206"/>
    </source>
</evidence>
<comment type="subcellular location">
    <subcellularLocation>
        <location evidence="2">Cell membrane</location>
        <topology evidence="2">Lipid-anchor</topology>
        <topology evidence="2">GPI-anchor</topology>
    </subcellularLocation>
</comment>
<keyword evidence="3" id="KW-1003">Cell membrane</keyword>
<evidence type="ECO:0000256" key="3">
    <source>
        <dbReference type="ARBA" id="ARBA00022475"/>
    </source>
</evidence>
<evidence type="ECO:0000256" key="6">
    <source>
        <dbReference type="ARBA" id="ARBA00023136"/>
    </source>
</evidence>
<proteinExistence type="predicted"/>
<reference evidence="10" key="1">
    <citation type="submission" date="2016-08" db="EMBL/GenBank/DDBJ databases">
        <title>VSG repertoire of Trypanosoma brucei EATRO 1125.</title>
        <authorList>
            <person name="Cross G.A."/>
        </authorList>
    </citation>
    <scope>NUCLEOTIDE SEQUENCE</scope>
    <source>
        <strain evidence="10">EATRO 1125</strain>
    </source>
</reference>
<dbReference type="AlphaFoldDB" id="A0A1J0R945"/>
<protein>
    <submittedName>
        <fullName evidence="10">Variant surface glycoprotein 1125.2919</fullName>
    </submittedName>
</protein>
<evidence type="ECO:0000256" key="5">
    <source>
        <dbReference type="ARBA" id="ARBA00022729"/>
    </source>
</evidence>
<evidence type="ECO:0000256" key="7">
    <source>
        <dbReference type="ARBA" id="ARBA00023180"/>
    </source>
</evidence>
<evidence type="ECO:0000256" key="2">
    <source>
        <dbReference type="ARBA" id="ARBA00004609"/>
    </source>
</evidence>
<feature type="domain" description="Trypanosome variant surface glycoprotein B-type N-terminal" evidence="9">
    <location>
        <begin position="153"/>
        <end position="285"/>
    </location>
</feature>
<name>A0A1J0R945_9TRYP</name>
<organism evidence="10">
    <name type="scientific">Trypanosoma brucei</name>
    <dbReference type="NCBI Taxonomy" id="5691"/>
    <lineage>
        <taxon>Eukaryota</taxon>
        <taxon>Discoba</taxon>
        <taxon>Euglenozoa</taxon>
        <taxon>Kinetoplastea</taxon>
        <taxon>Metakinetoplastina</taxon>
        <taxon>Trypanosomatida</taxon>
        <taxon>Trypanosomatidae</taxon>
        <taxon>Trypanosoma</taxon>
    </lineage>
</organism>